<protein>
    <submittedName>
        <fullName evidence="1">Uncharacterized protein</fullName>
    </submittedName>
</protein>
<dbReference type="Proteomes" id="UP000000740">
    <property type="component" value="Plasmid pHLAC01"/>
</dbReference>
<evidence type="ECO:0000313" key="1">
    <source>
        <dbReference type="EMBL" id="ACM58960.1"/>
    </source>
</evidence>
<sequence length="93" mass="10303">MSKTRVDDFDQAICRGTHSDVETPCPHLVDGQDETGRAVVDRLARLETNALETVTGAEQFKCEHCGCPLANLEKVNLAPDACPRLQTHDKQER</sequence>
<name>B9LWW9_HALLT</name>
<gene>
    <name evidence="1" type="ordered locus">Hlac_3450</name>
</gene>
<geneLocation type="plasmid" evidence="1 2">
    <name>pHLAC01</name>
</geneLocation>
<keyword evidence="1" id="KW-0614">Plasmid</keyword>
<evidence type="ECO:0000313" key="2">
    <source>
        <dbReference type="Proteomes" id="UP000000740"/>
    </source>
</evidence>
<dbReference type="EMBL" id="CP001367">
    <property type="protein sequence ID" value="ACM58960.1"/>
    <property type="molecule type" value="Genomic_DNA"/>
</dbReference>
<dbReference type="AlphaFoldDB" id="B9LWW9"/>
<keyword evidence="2" id="KW-1185">Reference proteome</keyword>
<dbReference type="KEGG" id="hla:Hlac_3450"/>
<dbReference type="HOGENOM" id="CLU_2392791_0_0_2"/>
<proteinExistence type="predicted"/>
<organism evidence="1 2">
    <name type="scientific">Halorubrum lacusprofundi (strain ATCC 49239 / DSM 5036 / JCM 8891 / ACAM 34)</name>
    <dbReference type="NCBI Taxonomy" id="416348"/>
    <lineage>
        <taxon>Archaea</taxon>
        <taxon>Methanobacteriati</taxon>
        <taxon>Methanobacteriota</taxon>
        <taxon>Stenosarchaea group</taxon>
        <taxon>Halobacteria</taxon>
        <taxon>Halobacteriales</taxon>
        <taxon>Haloferacaceae</taxon>
        <taxon>Halorubrum</taxon>
    </lineage>
</organism>
<reference evidence="1 2" key="1">
    <citation type="journal article" date="2016" name="Stand. Genomic Sci.">
        <title>Complete genome sequence of the Antarctic Halorubrum lacusprofundi type strain ACAM 34.</title>
        <authorList>
            <person name="Anderson I.J."/>
            <person name="DasSarma P."/>
            <person name="Lucas S."/>
            <person name="Copeland A."/>
            <person name="Lapidus A."/>
            <person name="Del Rio T.G."/>
            <person name="Tice H."/>
            <person name="Dalin E."/>
            <person name="Bruce D.C."/>
            <person name="Goodwin L."/>
            <person name="Pitluck S."/>
            <person name="Sims D."/>
            <person name="Brettin T.S."/>
            <person name="Detter J.C."/>
            <person name="Han C.S."/>
            <person name="Larimer F."/>
            <person name="Hauser L."/>
            <person name="Land M."/>
            <person name="Ivanova N."/>
            <person name="Richardson P."/>
            <person name="Cavicchioli R."/>
            <person name="DasSarma S."/>
            <person name="Woese C.R."/>
            <person name="Kyrpides N.C."/>
        </authorList>
    </citation>
    <scope>NUCLEOTIDE SEQUENCE [LARGE SCALE GENOMIC DNA]</scope>
    <source>
        <strain evidence="2">ATCC 49239 / DSM 5036 / JCM 8891 / ACAM 34</strain>
    </source>
</reference>
<accession>B9LWW9</accession>